<organism evidence="1 2">
    <name type="scientific">Viridibacillus soli</name>
    <dbReference type="NCBI Taxonomy" id="2798301"/>
    <lineage>
        <taxon>Bacteria</taxon>
        <taxon>Bacillati</taxon>
        <taxon>Bacillota</taxon>
        <taxon>Bacilli</taxon>
        <taxon>Bacillales</taxon>
        <taxon>Caryophanaceae</taxon>
        <taxon>Viridibacillus</taxon>
    </lineage>
</organism>
<evidence type="ECO:0000313" key="1">
    <source>
        <dbReference type="EMBL" id="MBK3495465.1"/>
    </source>
</evidence>
<evidence type="ECO:0008006" key="3">
    <source>
        <dbReference type="Google" id="ProtNLM"/>
    </source>
</evidence>
<keyword evidence="2" id="KW-1185">Reference proteome</keyword>
<reference evidence="1 2" key="1">
    <citation type="submission" date="2020-12" db="EMBL/GenBank/DDBJ databases">
        <title>YIM B01967 draft genome.</title>
        <authorList>
            <person name="Yan X."/>
        </authorList>
    </citation>
    <scope>NUCLEOTIDE SEQUENCE [LARGE SCALE GENOMIC DNA]</scope>
    <source>
        <strain evidence="1 2">YIM B01967</strain>
    </source>
</reference>
<dbReference type="EMBL" id="JAEOAH010000015">
    <property type="protein sequence ID" value="MBK3495465.1"/>
    <property type="molecule type" value="Genomic_DNA"/>
</dbReference>
<dbReference type="Proteomes" id="UP000618943">
    <property type="component" value="Unassembled WGS sequence"/>
</dbReference>
<dbReference type="RefSeq" id="WP_157812858.1">
    <property type="nucleotide sequence ID" value="NZ_JAEOAH010000015.1"/>
</dbReference>
<gene>
    <name evidence="1" type="ORF">JFL43_11505</name>
</gene>
<accession>A0ABS1H7S6</accession>
<protein>
    <recommendedName>
        <fullName evidence="3">TfoX N-terminal domain-containing protein</fullName>
    </recommendedName>
</protein>
<sequence>MERNLLARGISTIDGLVKFPLEFLKKSGALMGCVVDDRKWFGLFTYYDKIT</sequence>
<name>A0ABS1H7S6_9BACL</name>
<comment type="caution">
    <text evidence="1">The sequence shown here is derived from an EMBL/GenBank/DDBJ whole genome shotgun (WGS) entry which is preliminary data.</text>
</comment>
<proteinExistence type="predicted"/>
<evidence type="ECO:0000313" key="2">
    <source>
        <dbReference type="Proteomes" id="UP000618943"/>
    </source>
</evidence>